<dbReference type="GO" id="GO:0062129">
    <property type="term" value="C:chitin-based extracellular matrix"/>
    <property type="evidence" value="ECO:0007669"/>
    <property type="project" value="TreeGrafter"/>
</dbReference>
<dbReference type="PRINTS" id="PR00947">
    <property type="entry name" value="CUTICLE"/>
</dbReference>
<dbReference type="Pfam" id="PF00379">
    <property type="entry name" value="Chitin_bind_4"/>
    <property type="match status" value="1"/>
</dbReference>
<feature type="signal peptide" evidence="4">
    <location>
        <begin position="1"/>
        <end position="15"/>
    </location>
</feature>
<evidence type="ECO:0000256" key="4">
    <source>
        <dbReference type="SAM" id="SignalP"/>
    </source>
</evidence>
<dbReference type="PANTHER" id="PTHR10380:SF173">
    <property type="entry name" value="CUTICULAR PROTEIN 47EF, ISOFORM C-RELATED"/>
    <property type="match status" value="1"/>
</dbReference>
<keyword evidence="2 4" id="KW-0732">Signal</keyword>
<evidence type="ECO:0000256" key="2">
    <source>
        <dbReference type="ARBA" id="ARBA00022729"/>
    </source>
</evidence>
<name>A0AAW0XRH7_CHEQU</name>
<organism evidence="5 6">
    <name type="scientific">Cherax quadricarinatus</name>
    <name type="common">Australian red claw crayfish</name>
    <dbReference type="NCBI Taxonomy" id="27406"/>
    <lineage>
        <taxon>Eukaryota</taxon>
        <taxon>Metazoa</taxon>
        <taxon>Ecdysozoa</taxon>
        <taxon>Arthropoda</taxon>
        <taxon>Crustacea</taxon>
        <taxon>Multicrustacea</taxon>
        <taxon>Malacostraca</taxon>
        <taxon>Eumalacostraca</taxon>
        <taxon>Eucarida</taxon>
        <taxon>Decapoda</taxon>
        <taxon>Pleocyemata</taxon>
        <taxon>Astacidea</taxon>
        <taxon>Parastacoidea</taxon>
        <taxon>Parastacidae</taxon>
        <taxon>Cherax</taxon>
    </lineage>
</organism>
<keyword evidence="6" id="KW-1185">Reference proteome</keyword>
<dbReference type="InterPro" id="IPR031305">
    <property type="entry name" value="Casein_CS"/>
</dbReference>
<dbReference type="PROSITE" id="PS00306">
    <property type="entry name" value="CASEIN_ALPHA_BETA"/>
    <property type="match status" value="1"/>
</dbReference>
<dbReference type="InterPro" id="IPR031311">
    <property type="entry name" value="CHIT_BIND_RR_consensus"/>
</dbReference>
<sequence length="146" mass="16200">MKLVVFACLVAVAVASPQFGRQSFRPIPAAPRQDYRHIAILSDNREDHGDGNFKYDFETENGIKVSALGRPGSAGQSNIEGNYKFQTDDGAVVEVRYIADENGYRAESPSFPTPHPLPAHAIEQIRFAEANRGRESPSQAPRRRLF</sequence>
<dbReference type="PANTHER" id="PTHR10380">
    <property type="entry name" value="CUTICLE PROTEIN"/>
    <property type="match status" value="1"/>
</dbReference>
<dbReference type="Proteomes" id="UP001445076">
    <property type="component" value="Unassembled WGS sequence"/>
</dbReference>
<evidence type="ECO:0000313" key="5">
    <source>
        <dbReference type="EMBL" id="KAK8745550.1"/>
    </source>
</evidence>
<keyword evidence="1 3" id="KW-0193">Cuticle</keyword>
<comment type="caution">
    <text evidence="5">The sequence shown here is derived from an EMBL/GenBank/DDBJ whole genome shotgun (WGS) entry which is preliminary data.</text>
</comment>
<protein>
    <submittedName>
        <fullName evidence="5">Uncharacterized protein</fullName>
    </submittedName>
</protein>
<evidence type="ECO:0000313" key="6">
    <source>
        <dbReference type="Proteomes" id="UP001445076"/>
    </source>
</evidence>
<accession>A0AAW0XRH7</accession>
<dbReference type="PROSITE" id="PS51155">
    <property type="entry name" value="CHIT_BIND_RR_2"/>
    <property type="match status" value="1"/>
</dbReference>
<dbReference type="GO" id="GO:0008010">
    <property type="term" value="F:structural constituent of chitin-based larval cuticle"/>
    <property type="evidence" value="ECO:0007669"/>
    <property type="project" value="TreeGrafter"/>
</dbReference>
<dbReference type="EMBL" id="JARKIK010000019">
    <property type="protein sequence ID" value="KAK8745550.1"/>
    <property type="molecule type" value="Genomic_DNA"/>
</dbReference>
<reference evidence="5 6" key="1">
    <citation type="journal article" date="2024" name="BMC Genomics">
        <title>Genome assembly of redclaw crayfish (Cherax quadricarinatus) provides insights into its immune adaptation and hypoxia tolerance.</title>
        <authorList>
            <person name="Liu Z."/>
            <person name="Zheng J."/>
            <person name="Li H."/>
            <person name="Fang K."/>
            <person name="Wang S."/>
            <person name="He J."/>
            <person name="Zhou D."/>
            <person name="Weng S."/>
            <person name="Chi M."/>
            <person name="Gu Z."/>
            <person name="He J."/>
            <person name="Li F."/>
            <person name="Wang M."/>
        </authorList>
    </citation>
    <scope>NUCLEOTIDE SEQUENCE [LARGE SCALE GENOMIC DNA]</scope>
    <source>
        <strain evidence="5">ZL_2023a</strain>
    </source>
</reference>
<evidence type="ECO:0000256" key="3">
    <source>
        <dbReference type="PROSITE-ProRule" id="PRU00497"/>
    </source>
</evidence>
<dbReference type="PROSITE" id="PS00233">
    <property type="entry name" value="CHIT_BIND_RR_1"/>
    <property type="match status" value="1"/>
</dbReference>
<proteinExistence type="predicted"/>
<gene>
    <name evidence="5" type="ORF">OTU49_000258</name>
</gene>
<feature type="chain" id="PRO_5043900846" evidence="4">
    <location>
        <begin position="16"/>
        <end position="146"/>
    </location>
</feature>
<dbReference type="AlphaFoldDB" id="A0AAW0XRH7"/>
<dbReference type="InterPro" id="IPR050468">
    <property type="entry name" value="Cuticle_Struct_Prot"/>
</dbReference>
<dbReference type="InterPro" id="IPR000618">
    <property type="entry name" value="Insect_cuticle"/>
</dbReference>
<evidence type="ECO:0000256" key="1">
    <source>
        <dbReference type="ARBA" id="ARBA00022460"/>
    </source>
</evidence>